<comment type="caution">
    <text evidence="3">The sequence shown here is derived from an EMBL/GenBank/DDBJ whole genome shotgun (WGS) entry which is preliminary data.</text>
</comment>
<sequence length="409" mass="41827">MTDLVYGIEFGATRSALVVGEAHGSYTGVGDPEPIENEIPARVLGLLRVRAQARVPGTPAMVVIAVPASWDAQRRGQMVESAVAAGFDRSKVRVDTSDAAVAALGAGAGRSPDDAEAVARGAAILARTRLEELPPTPPGAGLPPYTQPEPVQPASARLPPVSDFLAGAPAPSPDPSASATGTRRLPVVLSVVAGVAVIGLVVGIAAANSGPSPDPSASPSSSSSASPSESPSESESPSPYESPSSDGLTVVDPSPTPEYDYGQEQAEAIDDLLDDSASSRSDLAAAISDLSACRDMDSALGTLSSIGEDRDDQASSADDLEVDALDGGESLQEYLVAFLEASGAADDAFYEAGQSYQDDDCSGSITDYSSYDDGISYSEDAGDAKGSFVDLWNPVAETYGLPTRTRDEI</sequence>
<keyword evidence="2" id="KW-1133">Transmembrane helix</keyword>
<gene>
    <name evidence="3" type="ORF">Pmi06nite_10650</name>
</gene>
<organism evidence="3 4">
    <name type="scientific">Planotetraspora mira</name>
    <dbReference type="NCBI Taxonomy" id="58121"/>
    <lineage>
        <taxon>Bacteria</taxon>
        <taxon>Bacillati</taxon>
        <taxon>Actinomycetota</taxon>
        <taxon>Actinomycetes</taxon>
        <taxon>Streptosporangiales</taxon>
        <taxon>Streptosporangiaceae</taxon>
        <taxon>Planotetraspora</taxon>
    </lineage>
</organism>
<feature type="transmembrane region" description="Helical" evidence="2">
    <location>
        <begin position="185"/>
        <end position="207"/>
    </location>
</feature>
<dbReference type="SUPFAM" id="SSF53067">
    <property type="entry name" value="Actin-like ATPase domain"/>
    <property type="match status" value="1"/>
</dbReference>
<dbReference type="InterPro" id="IPR043129">
    <property type="entry name" value="ATPase_NBD"/>
</dbReference>
<dbReference type="Gene3D" id="3.30.420.40">
    <property type="match status" value="1"/>
</dbReference>
<reference evidence="3 4" key="1">
    <citation type="submission" date="2021-01" db="EMBL/GenBank/DDBJ databases">
        <title>Whole genome shotgun sequence of Planotetraspora mira NBRC 15435.</title>
        <authorList>
            <person name="Komaki H."/>
            <person name="Tamura T."/>
        </authorList>
    </citation>
    <scope>NUCLEOTIDE SEQUENCE [LARGE SCALE GENOMIC DNA]</scope>
    <source>
        <strain evidence="3 4">NBRC 15435</strain>
    </source>
</reference>
<keyword evidence="4" id="KW-1185">Reference proteome</keyword>
<evidence type="ECO:0000313" key="3">
    <source>
        <dbReference type="EMBL" id="GII27623.1"/>
    </source>
</evidence>
<keyword evidence="2" id="KW-0812">Transmembrane</keyword>
<keyword evidence="2" id="KW-0472">Membrane</keyword>
<evidence type="ECO:0000313" key="4">
    <source>
        <dbReference type="Proteomes" id="UP000650628"/>
    </source>
</evidence>
<protein>
    <submittedName>
        <fullName evidence="3">Uncharacterized protein</fullName>
    </submittedName>
</protein>
<name>A0A8J3TIF3_9ACTN</name>
<feature type="region of interest" description="Disordered" evidence="1">
    <location>
        <begin position="128"/>
        <end position="180"/>
    </location>
</feature>
<accession>A0A8J3TIF3</accession>
<dbReference type="AlphaFoldDB" id="A0A8J3TIF3"/>
<evidence type="ECO:0000256" key="2">
    <source>
        <dbReference type="SAM" id="Phobius"/>
    </source>
</evidence>
<dbReference type="RefSeq" id="WP_203951665.1">
    <property type="nucleotide sequence ID" value="NZ_BOOO01000004.1"/>
</dbReference>
<dbReference type="Proteomes" id="UP000650628">
    <property type="component" value="Unassembled WGS sequence"/>
</dbReference>
<feature type="compositionally biased region" description="Pro residues" evidence="1">
    <location>
        <begin position="134"/>
        <end position="151"/>
    </location>
</feature>
<evidence type="ECO:0000256" key="1">
    <source>
        <dbReference type="SAM" id="MobiDB-lite"/>
    </source>
</evidence>
<dbReference type="EMBL" id="BOOO01000004">
    <property type="protein sequence ID" value="GII27623.1"/>
    <property type="molecule type" value="Genomic_DNA"/>
</dbReference>
<feature type="region of interest" description="Disordered" evidence="1">
    <location>
        <begin position="209"/>
        <end position="274"/>
    </location>
</feature>
<feature type="compositionally biased region" description="Low complexity" evidence="1">
    <location>
        <begin position="209"/>
        <end position="245"/>
    </location>
</feature>
<proteinExistence type="predicted"/>